<evidence type="ECO:0000256" key="2">
    <source>
        <dbReference type="ARBA" id="ARBA00010447"/>
    </source>
</evidence>
<organism evidence="9 10">
    <name type="scientific">Neptunomonas qingdaonensis</name>
    <dbReference type="NCBI Taxonomy" id="1045558"/>
    <lineage>
        <taxon>Bacteria</taxon>
        <taxon>Pseudomonadati</taxon>
        <taxon>Pseudomonadota</taxon>
        <taxon>Gammaproteobacteria</taxon>
        <taxon>Oceanospirillales</taxon>
        <taxon>Oceanospirillaceae</taxon>
        <taxon>Neptunomonas</taxon>
    </lineage>
</organism>
<dbReference type="CDD" id="cd06453">
    <property type="entry name" value="SufS_like"/>
    <property type="match status" value="1"/>
</dbReference>
<evidence type="ECO:0000256" key="1">
    <source>
        <dbReference type="ARBA" id="ARBA00001933"/>
    </source>
</evidence>
<dbReference type="Pfam" id="PF02657">
    <property type="entry name" value="SufE"/>
    <property type="match status" value="1"/>
</dbReference>
<feature type="domain" description="Fe-S metabolism associated" evidence="8">
    <location>
        <begin position="451"/>
        <end position="570"/>
    </location>
</feature>
<gene>
    <name evidence="9" type="ORF">SAMN05216175_10913</name>
</gene>
<comment type="similarity">
    <text evidence="2">Belongs to the class-V pyridoxal-phosphate-dependent aminotransferase family. Csd subfamily.</text>
</comment>
<sequence length="574" mass="62717">MSDFKTFDANKARRDFPILSSKINGQALIYLDNAATTQKPRCVIDALSRFYKLSNSNVHRGSHTLSNRATSDFEAARETVAGFINAAYSQEIIWTRGATEAINLIAHAFADTQLRAGDTVLVSVMEHHANIVPWQQIAIKNKAQVIPIPLTPEGRLDLIAYQQLLNQFQPKIVAITHVSNALGVINPVVDITRMAKSVGATVVIDGAQAIAHEVVDVQQIGCDFYLFSGHKCYGPTGIGVLWGRKALLEEMPPWQCGGEMIERVSFAGTTFNTLPFKFEAGTPPIADAIAFAEALRYLNSWDRKAIAKHEQALRQQAVALCQKIEGVTVLAAAPDNVGILSFIVDGVHPQDLATLLDQSGIAIRSGHHCTMPLMEYLGCSGTIRASFALYNTAAEVELFAGVLKQYISQLRNTALPFAASGADLLSADLLTDSGNTDIIYCDSADQQQLIDALSSTADWQARFALLLSLGNRLPALAKTYRSEENRVSGCESNVWLIATQQADLSWKFAIDSDARLMRGISYLILSAIQHQHSASLKTLNIDQLLQSCDLSHYLSPSRTNGVQAIVERVKYLTE</sequence>
<dbReference type="Gene3D" id="3.40.640.10">
    <property type="entry name" value="Type I PLP-dependent aspartate aminotransferase-like (Major domain)"/>
    <property type="match status" value="1"/>
</dbReference>
<keyword evidence="10" id="KW-1185">Reference proteome</keyword>
<dbReference type="EC" id="2.8.1.7" evidence="3"/>
<evidence type="ECO:0000256" key="5">
    <source>
        <dbReference type="ARBA" id="ARBA00022898"/>
    </source>
</evidence>
<dbReference type="GO" id="GO:0006534">
    <property type="term" value="P:cysteine metabolic process"/>
    <property type="evidence" value="ECO:0007669"/>
    <property type="project" value="InterPro"/>
</dbReference>
<dbReference type="PANTHER" id="PTHR43586:SF8">
    <property type="entry name" value="CYSTEINE DESULFURASE 1, CHLOROPLASTIC"/>
    <property type="match status" value="1"/>
</dbReference>
<name>A0A1I2SZK7_9GAMM</name>
<comment type="catalytic activity">
    <reaction evidence="6">
        <text>(sulfur carrier)-H + L-cysteine = (sulfur carrier)-SH + L-alanine</text>
        <dbReference type="Rhea" id="RHEA:43892"/>
        <dbReference type="Rhea" id="RHEA-COMP:14737"/>
        <dbReference type="Rhea" id="RHEA-COMP:14739"/>
        <dbReference type="ChEBI" id="CHEBI:29917"/>
        <dbReference type="ChEBI" id="CHEBI:35235"/>
        <dbReference type="ChEBI" id="CHEBI:57972"/>
        <dbReference type="ChEBI" id="CHEBI:64428"/>
        <dbReference type="EC" id="2.8.1.7"/>
    </reaction>
</comment>
<dbReference type="InterPro" id="IPR010970">
    <property type="entry name" value="Cys_dSase_SufS"/>
</dbReference>
<dbReference type="Gene3D" id="3.90.1010.10">
    <property type="match status" value="1"/>
</dbReference>
<keyword evidence="4" id="KW-0808">Transferase</keyword>
<dbReference type="GO" id="GO:0030170">
    <property type="term" value="F:pyridoxal phosphate binding"/>
    <property type="evidence" value="ECO:0007669"/>
    <property type="project" value="InterPro"/>
</dbReference>
<dbReference type="GO" id="GO:0031071">
    <property type="term" value="F:cysteine desulfurase activity"/>
    <property type="evidence" value="ECO:0007669"/>
    <property type="project" value="UniProtKB-EC"/>
</dbReference>
<dbReference type="InterPro" id="IPR015424">
    <property type="entry name" value="PyrdxlP-dep_Trfase"/>
</dbReference>
<evidence type="ECO:0000313" key="9">
    <source>
        <dbReference type="EMBL" id="SFG58058.1"/>
    </source>
</evidence>
<evidence type="ECO:0000256" key="3">
    <source>
        <dbReference type="ARBA" id="ARBA00012239"/>
    </source>
</evidence>
<dbReference type="STRING" id="1045558.SAMN05216175_10913"/>
<reference evidence="10" key="1">
    <citation type="submission" date="2016-10" db="EMBL/GenBank/DDBJ databases">
        <authorList>
            <person name="Varghese N."/>
            <person name="Submissions S."/>
        </authorList>
    </citation>
    <scope>NUCLEOTIDE SEQUENCE [LARGE SCALE GENOMIC DNA]</scope>
    <source>
        <strain evidence="10">CGMCC 1.10971</strain>
    </source>
</reference>
<dbReference type="SUPFAM" id="SSF53383">
    <property type="entry name" value="PLP-dependent transferases"/>
    <property type="match status" value="1"/>
</dbReference>
<dbReference type="InterPro" id="IPR020578">
    <property type="entry name" value="Aminotrans_V_PyrdxlP_BS"/>
</dbReference>
<dbReference type="Pfam" id="PF00266">
    <property type="entry name" value="Aminotran_5"/>
    <property type="match status" value="1"/>
</dbReference>
<evidence type="ECO:0000313" key="10">
    <source>
        <dbReference type="Proteomes" id="UP000198623"/>
    </source>
</evidence>
<dbReference type="OrthoDB" id="9808002at2"/>
<dbReference type="AlphaFoldDB" id="A0A1I2SZK7"/>
<dbReference type="PANTHER" id="PTHR43586">
    <property type="entry name" value="CYSTEINE DESULFURASE"/>
    <property type="match status" value="1"/>
</dbReference>
<evidence type="ECO:0000259" key="8">
    <source>
        <dbReference type="Pfam" id="PF02657"/>
    </source>
</evidence>
<dbReference type="InterPro" id="IPR000192">
    <property type="entry name" value="Aminotrans_V_dom"/>
</dbReference>
<proteinExistence type="inferred from homology"/>
<feature type="domain" description="Aminotransferase class V" evidence="7">
    <location>
        <begin position="29"/>
        <end position="399"/>
    </location>
</feature>
<dbReference type="InterPro" id="IPR003808">
    <property type="entry name" value="Fe-S_metab-assoc_dom"/>
</dbReference>
<accession>A0A1I2SZK7</accession>
<dbReference type="SUPFAM" id="SSF82649">
    <property type="entry name" value="SufE/NifU"/>
    <property type="match status" value="1"/>
</dbReference>
<protein>
    <recommendedName>
        <fullName evidence="3">cysteine desulfurase</fullName>
        <ecNumber evidence="3">2.8.1.7</ecNumber>
    </recommendedName>
</protein>
<dbReference type="EMBL" id="FOOU01000009">
    <property type="protein sequence ID" value="SFG58058.1"/>
    <property type="molecule type" value="Genomic_DNA"/>
</dbReference>
<dbReference type="NCBIfam" id="TIGR01979">
    <property type="entry name" value="sufS"/>
    <property type="match status" value="1"/>
</dbReference>
<comment type="cofactor">
    <cofactor evidence="1">
        <name>pyridoxal 5'-phosphate</name>
        <dbReference type="ChEBI" id="CHEBI:597326"/>
    </cofactor>
</comment>
<dbReference type="PROSITE" id="PS00595">
    <property type="entry name" value="AA_TRANSFER_CLASS_5"/>
    <property type="match status" value="1"/>
</dbReference>
<dbReference type="InterPro" id="IPR015422">
    <property type="entry name" value="PyrdxlP-dep_Trfase_small"/>
</dbReference>
<dbReference type="InterPro" id="IPR015421">
    <property type="entry name" value="PyrdxlP-dep_Trfase_major"/>
</dbReference>
<evidence type="ECO:0000256" key="6">
    <source>
        <dbReference type="ARBA" id="ARBA00050776"/>
    </source>
</evidence>
<dbReference type="Gene3D" id="3.90.1150.10">
    <property type="entry name" value="Aspartate Aminotransferase, domain 1"/>
    <property type="match status" value="1"/>
</dbReference>
<evidence type="ECO:0000259" key="7">
    <source>
        <dbReference type="Pfam" id="PF00266"/>
    </source>
</evidence>
<keyword evidence="5" id="KW-0663">Pyridoxal phosphate</keyword>
<dbReference type="Proteomes" id="UP000198623">
    <property type="component" value="Unassembled WGS sequence"/>
</dbReference>
<evidence type="ECO:0000256" key="4">
    <source>
        <dbReference type="ARBA" id="ARBA00022679"/>
    </source>
</evidence>
<dbReference type="RefSeq" id="WP_090728563.1">
    <property type="nucleotide sequence ID" value="NZ_FOOU01000009.1"/>
</dbReference>